<evidence type="ECO:0000259" key="3">
    <source>
        <dbReference type="PROSITE" id="PS50110"/>
    </source>
</evidence>
<dbReference type="SMART" id="SM00448">
    <property type="entry name" value="REC"/>
    <property type="match status" value="1"/>
</dbReference>
<dbReference type="PANTHER" id="PTHR44591">
    <property type="entry name" value="STRESS RESPONSE REGULATOR PROTEIN 1"/>
    <property type="match status" value="1"/>
</dbReference>
<organism evidence="4 5">
    <name type="scientific">Paraburkholderia kirstenboschensis</name>
    <dbReference type="NCBI Taxonomy" id="1245436"/>
    <lineage>
        <taxon>Bacteria</taxon>
        <taxon>Pseudomonadati</taxon>
        <taxon>Pseudomonadota</taxon>
        <taxon>Betaproteobacteria</taxon>
        <taxon>Burkholderiales</taxon>
        <taxon>Burkholderiaceae</taxon>
        <taxon>Paraburkholderia</taxon>
    </lineage>
</organism>
<accession>A0ABZ0EJA2</accession>
<evidence type="ECO:0000313" key="5">
    <source>
        <dbReference type="Proteomes" id="UP001302652"/>
    </source>
</evidence>
<feature type="modified residue" description="4-aspartylphosphate" evidence="2">
    <location>
        <position position="92"/>
    </location>
</feature>
<feature type="domain" description="Response regulatory" evidence="3">
    <location>
        <begin position="43"/>
        <end position="154"/>
    </location>
</feature>
<evidence type="ECO:0000256" key="1">
    <source>
        <dbReference type="ARBA" id="ARBA00022553"/>
    </source>
</evidence>
<reference evidence="4 5" key="1">
    <citation type="submission" date="2023-10" db="EMBL/GenBank/DDBJ databases">
        <title>Surface-active antibiotics is a multifunctional adaptation for post-fire microbes.</title>
        <authorList>
            <person name="Liu M.D."/>
            <person name="Du Y."/>
            <person name="Koupaei S.K."/>
            <person name="Kim N.R."/>
            <person name="Zhang W."/>
            <person name="Traxler M.F."/>
        </authorList>
    </citation>
    <scope>NUCLEOTIDE SEQUENCE [LARGE SCALE GENOMIC DNA]</scope>
    <source>
        <strain evidence="4 5">F3</strain>
    </source>
</reference>
<dbReference type="Proteomes" id="UP001302652">
    <property type="component" value="Chromosome 2"/>
</dbReference>
<keyword evidence="1 2" id="KW-0597">Phosphoprotein</keyword>
<dbReference type="EMBL" id="CP136512">
    <property type="protein sequence ID" value="WOD17296.1"/>
    <property type="molecule type" value="Genomic_DNA"/>
</dbReference>
<dbReference type="InterPro" id="IPR050595">
    <property type="entry name" value="Bact_response_regulator"/>
</dbReference>
<dbReference type="PROSITE" id="PS50110">
    <property type="entry name" value="RESPONSE_REGULATORY"/>
    <property type="match status" value="1"/>
</dbReference>
<sequence>MTAQKAPQVSGHSSSATCASNGTAVACKQRSENPPLWGRAMVTVLLVDDDINLLRALEVLICGEGYEVTTASNGHEALRAARRRRPDIVVSDFMMPVMDGPALISALAAEPDFATIPVLLNSAVAKPQPHLQVAAFLRKPVAASRLLELLELHSPQVTVGSSP</sequence>
<proteinExistence type="predicted"/>
<dbReference type="Gene3D" id="3.40.50.2300">
    <property type="match status" value="1"/>
</dbReference>
<protein>
    <submittedName>
        <fullName evidence="4">Response regulator</fullName>
    </submittedName>
</protein>
<dbReference type="RefSeq" id="WP_317019847.1">
    <property type="nucleotide sequence ID" value="NZ_CP136512.1"/>
</dbReference>
<dbReference type="InterPro" id="IPR001789">
    <property type="entry name" value="Sig_transdc_resp-reg_receiver"/>
</dbReference>
<dbReference type="CDD" id="cd00156">
    <property type="entry name" value="REC"/>
    <property type="match status" value="1"/>
</dbReference>
<dbReference type="PANTHER" id="PTHR44591:SF3">
    <property type="entry name" value="RESPONSE REGULATORY DOMAIN-CONTAINING PROTEIN"/>
    <property type="match status" value="1"/>
</dbReference>
<dbReference type="InterPro" id="IPR011006">
    <property type="entry name" value="CheY-like_superfamily"/>
</dbReference>
<name>A0ABZ0EJA2_9BURK</name>
<evidence type="ECO:0000256" key="2">
    <source>
        <dbReference type="PROSITE-ProRule" id="PRU00169"/>
    </source>
</evidence>
<dbReference type="SUPFAM" id="SSF52172">
    <property type="entry name" value="CheY-like"/>
    <property type="match status" value="1"/>
</dbReference>
<dbReference type="Pfam" id="PF00072">
    <property type="entry name" value="Response_reg"/>
    <property type="match status" value="1"/>
</dbReference>
<gene>
    <name evidence="4" type="ORF">RW095_14085</name>
</gene>
<keyword evidence="5" id="KW-1185">Reference proteome</keyword>
<dbReference type="PROSITE" id="PS51257">
    <property type="entry name" value="PROKAR_LIPOPROTEIN"/>
    <property type="match status" value="1"/>
</dbReference>
<evidence type="ECO:0000313" key="4">
    <source>
        <dbReference type="EMBL" id="WOD17296.1"/>
    </source>
</evidence>